<dbReference type="AlphaFoldDB" id="A0A1W6Z2K4"/>
<evidence type="ECO:0000313" key="1">
    <source>
        <dbReference type="EMBL" id="ARP87481.1"/>
    </source>
</evidence>
<dbReference type="RefSeq" id="WP_086072883.1">
    <property type="nucleotide sequence ID" value="NZ_CP021109.1"/>
</dbReference>
<name>A0A1W6Z2K4_9BORD</name>
<proteinExistence type="predicted"/>
<accession>A0A1W6Z2K4</accession>
<reference evidence="1 2" key="1">
    <citation type="submission" date="2017-05" db="EMBL/GenBank/DDBJ databases">
        <title>Complete and WGS of Bordetella genogroups.</title>
        <authorList>
            <person name="Spilker T."/>
            <person name="LiPuma J."/>
        </authorList>
    </citation>
    <scope>NUCLEOTIDE SEQUENCE [LARGE SCALE GENOMIC DNA]</scope>
    <source>
        <strain evidence="1 2">AU17164</strain>
    </source>
</reference>
<dbReference type="EMBL" id="CP021109">
    <property type="protein sequence ID" value="ARP87481.1"/>
    <property type="molecule type" value="Genomic_DNA"/>
</dbReference>
<gene>
    <name evidence="1" type="ORF">CAL13_15660</name>
</gene>
<dbReference type="Proteomes" id="UP000194139">
    <property type="component" value="Chromosome"/>
</dbReference>
<sequence>MPDTDAFEYRGHAVSIEIAQVQAESDTGVYLTTIAVAPLGVDGRPGTATFVCKRSQYVYLDGAAAREAARAKAMKYIDERNGA</sequence>
<keyword evidence="2" id="KW-1185">Reference proteome</keyword>
<protein>
    <submittedName>
        <fullName evidence="1">Uncharacterized protein</fullName>
    </submittedName>
</protein>
<evidence type="ECO:0000313" key="2">
    <source>
        <dbReference type="Proteomes" id="UP000194139"/>
    </source>
</evidence>
<organism evidence="1 2">
    <name type="scientific">Bordetella genomosp. 9</name>
    <dbReference type="NCBI Taxonomy" id="1416803"/>
    <lineage>
        <taxon>Bacteria</taxon>
        <taxon>Pseudomonadati</taxon>
        <taxon>Pseudomonadota</taxon>
        <taxon>Betaproteobacteria</taxon>
        <taxon>Burkholderiales</taxon>
        <taxon>Alcaligenaceae</taxon>
        <taxon>Bordetella</taxon>
    </lineage>
</organism>